<feature type="domain" description="Flagellar basal body rod protein N-terminal" evidence="6">
    <location>
        <begin position="6"/>
        <end position="36"/>
    </location>
</feature>
<dbReference type="GO" id="GO:0009424">
    <property type="term" value="C:bacterial-type flagellum hook"/>
    <property type="evidence" value="ECO:0007669"/>
    <property type="project" value="TreeGrafter"/>
</dbReference>
<dbReference type="Proteomes" id="UP000095347">
    <property type="component" value="Unassembled WGS sequence"/>
</dbReference>
<dbReference type="SUPFAM" id="SSF117143">
    <property type="entry name" value="Flagellar hook protein flgE"/>
    <property type="match status" value="1"/>
</dbReference>
<gene>
    <name evidence="10" type="ORF">BEN30_04920</name>
</gene>
<evidence type="ECO:0000313" key="10">
    <source>
        <dbReference type="EMBL" id="OEJ69053.1"/>
    </source>
</evidence>
<dbReference type="NCBIfam" id="TIGR03506">
    <property type="entry name" value="FlgEFG_subfam"/>
    <property type="match status" value="1"/>
</dbReference>
<sequence>MVAGILNSAVSGLSLNAQRIAAAADNIANTSTRGYKRTDVQASTLATRQSTTAYAAGGVQAVSRPLNGVQGLLASSGSSTDLALSGAGYFAVTGPSGGQTLFTRNGSFAPNANGDLVNSDGFALLAESASASSSGDGGLSKVNINSISGTADASTKVSIDANLPAQASVGQTFTITAQTTDSLGGGVDIALNFTAQAGGTYDVTVGAITESATGATTAIAREGDSSGPAYDVNVSFGGNGLVSSFDGNPTPARLSISNLSSGAADLSLELDLGGLTRFGSDFALGGVSADGAGYGQVSAVDVSTGGRITARFDNGEQRLIADIQVATFTDPSGLSMQAGGVYAATDASGAPIYQTPGQGGAGSVQSGALELSTTDLATEITNLMIAETSYRASLQVVKAADQLSQSLLDEIA</sequence>
<protein>
    <recommendedName>
        <fullName evidence="3 5">Flagellar hook protein FlgE</fullName>
    </recommendedName>
</protein>
<evidence type="ECO:0000256" key="1">
    <source>
        <dbReference type="ARBA" id="ARBA00004117"/>
    </source>
</evidence>
<dbReference type="GO" id="GO:0009425">
    <property type="term" value="C:bacterial-type flagellum basal body"/>
    <property type="evidence" value="ECO:0007669"/>
    <property type="project" value="UniProtKB-SubCell"/>
</dbReference>
<dbReference type="Pfam" id="PF07559">
    <property type="entry name" value="FlgE_D2"/>
    <property type="match status" value="1"/>
</dbReference>
<dbReference type="InterPro" id="IPR010930">
    <property type="entry name" value="Flg_bb/hook_C_dom"/>
</dbReference>
<dbReference type="InterPro" id="IPR037058">
    <property type="entry name" value="Falgellar_hook_FlgE_sf"/>
</dbReference>
<dbReference type="PANTHER" id="PTHR30435">
    <property type="entry name" value="FLAGELLAR PROTEIN"/>
    <property type="match status" value="1"/>
</dbReference>
<dbReference type="InterPro" id="IPR020013">
    <property type="entry name" value="Flagellar_FlgE/F/G"/>
</dbReference>
<comment type="function">
    <text evidence="5">A flexible structure which links the flagellar filament to the drive apparatus in the basal body.</text>
</comment>
<dbReference type="Pfam" id="PF22692">
    <property type="entry name" value="LlgE_F_G_D1"/>
    <property type="match status" value="1"/>
</dbReference>
<dbReference type="Pfam" id="PF06429">
    <property type="entry name" value="Flg_bbr_C"/>
    <property type="match status" value="1"/>
</dbReference>
<dbReference type="InterPro" id="IPR011491">
    <property type="entry name" value="FlgE_D2"/>
</dbReference>
<evidence type="ECO:0000259" key="7">
    <source>
        <dbReference type="Pfam" id="PF06429"/>
    </source>
</evidence>
<proteinExistence type="inferred from homology"/>
<dbReference type="InterPro" id="IPR001444">
    <property type="entry name" value="Flag_bb_rod_N"/>
</dbReference>
<dbReference type="InterPro" id="IPR037925">
    <property type="entry name" value="FlgE/F/G-like"/>
</dbReference>
<accession>A0A1E5QAQ0</accession>
<feature type="domain" description="Flagellar basal-body/hook protein C-terminal" evidence="7">
    <location>
        <begin position="365"/>
        <end position="409"/>
    </location>
</feature>
<evidence type="ECO:0000259" key="8">
    <source>
        <dbReference type="Pfam" id="PF07559"/>
    </source>
</evidence>
<dbReference type="EMBL" id="MCGG01000009">
    <property type="protein sequence ID" value="OEJ69053.1"/>
    <property type="molecule type" value="Genomic_DNA"/>
</dbReference>
<dbReference type="Pfam" id="PF00460">
    <property type="entry name" value="Flg_bb_rod"/>
    <property type="match status" value="1"/>
</dbReference>
<evidence type="ECO:0000256" key="5">
    <source>
        <dbReference type="RuleBase" id="RU362116"/>
    </source>
</evidence>
<evidence type="ECO:0000259" key="9">
    <source>
        <dbReference type="Pfam" id="PF22692"/>
    </source>
</evidence>
<reference evidence="11" key="1">
    <citation type="submission" date="2016-07" db="EMBL/GenBank/DDBJ databases">
        <authorList>
            <person name="Florea S."/>
            <person name="Webb J.S."/>
            <person name="Jaromczyk J."/>
            <person name="Schardl C.L."/>
        </authorList>
    </citation>
    <scope>NUCLEOTIDE SEQUENCE [LARGE SCALE GENOMIC DNA]</scope>
    <source>
        <strain evidence="11">MV-1</strain>
    </source>
</reference>
<dbReference type="RefSeq" id="WP_069956907.1">
    <property type="nucleotide sequence ID" value="NZ_MCGG01000009.1"/>
</dbReference>
<dbReference type="GO" id="GO:0005829">
    <property type="term" value="C:cytosol"/>
    <property type="evidence" value="ECO:0007669"/>
    <property type="project" value="TreeGrafter"/>
</dbReference>
<evidence type="ECO:0000313" key="11">
    <source>
        <dbReference type="Proteomes" id="UP000095347"/>
    </source>
</evidence>
<dbReference type="Gene3D" id="2.60.98.20">
    <property type="entry name" value="Flagellar hook protein FlgE"/>
    <property type="match status" value="1"/>
</dbReference>
<evidence type="ECO:0000256" key="3">
    <source>
        <dbReference type="ARBA" id="ARBA00019015"/>
    </source>
</evidence>
<evidence type="ECO:0000259" key="6">
    <source>
        <dbReference type="Pfam" id="PF00460"/>
    </source>
</evidence>
<keyword evidence="11" id="KW-1185">Reference proteome</keyword>
<feature type="domain" description="Flagellar hook protein FlgE/F/G-like D1" evidence="9">
    <location>
        <begin position="83"/>
        <end position="160"/>
    </location>
</feature>
<dbReference type="AlphaFoldDB" id="A0A1E5QAQ0"/>
<dbReference type="GO" id="GO:0071978">
    <property type="term" value="P:bacterial-type flagellum-dependent swarming motility"/>
    <property type="evidence" value="ECO:0007669"/>
    <property type="project" value="TreeGrafter"/>
</dbReference>
<dbReference type="PROSITE" id="PS00588">
    <property type="entry name" value="FLAGELLA_BB_ROD"/>
    <property type="match status" value="1"/>
</dbReference>
<dbReference type="PANTHER" id="PTHR30435:SF1">
    <property type="entry name" value="FLAGELLAR HOOK PROTEIN FLGE"/>
    <property type="match status" value="1"/>
</dbReference>
<name>A0A1E5QAQ0_9PROT</name>
<evidence type="ECO:0000256" key="2">
    <source>
        <dbReference type="ARBA" id="ARBA00009677"/>
    </source>
</evidence>
<dbReference type="InterPro" id="IPR019776">
    <property type="entry name" value="Flagellar_basal_body_rod_CS"/>
</dbReference>
<dbReference type="OrthoDB" id="8372879at2"/>
<comment type="similarity">
    <text evidence="2 5">Belongs to the flagella basal body rod proteins family.</text>
</comment>
<dbReference type="STRING" id="28181.BEN30_04920"/>
<evidence type="ECO:0000256" key="4">
    <source>
        <dbReference type="ARBA" id="ARBA00023143"/>
    </source>
</evidence>
<feature type="domain" description="Flagellar hook protein FlgE D2" evidence="8">
    <location>
        <begin position="174"/>
        <end position="291"/>
    </location>
</feature>
<keyword evidence="4 5" id="KW-0975">Bacterial flagellum</keyword>
<comment type="caution">
    <text evidence="10">The sequence shown here is derived from an EMBL/GenBank/DDBJ whole genome shotgun (WGS) entry which is preliminary data.</text>
</comment>
<organism evidence="10 11">
    <name type="scientific">Magnetovibrio blakemorei</name>
    <dbReference type="NCBI Taxonomy" id="28181"/>
    <lineage>
        <taxon>Bacteria</taxon>
        <taxon>Pseudomonadati</taxon>
        <taxon>Pseudomonadota</taxon>
        <taxon>Alphaproteobacteria</taxon>
        <taxon>Rhodospirillales</taxon>
        <taxon>Magnetovibrionaceae</taxon>
        <taxon>Magnetovibrio</taxon>
    </lineage>
</organism>
<comment type="subcellular location">
    <subcellularLocation>
        <location evidence="1 5">Bacterial flagellum basal body</location>
    </subcellularLocation>
</comment>
<dbReference type="InterPro" id="IPR053967">
    <property type="entry name" value="LlgE_F_G-like_D1"/>
</dbReference>